<dbReference type="Proteomes" id="UP000322000">
    <property type="component" value="Chromosome 13"/>
</dbReference>
<dbReference type="GO" id="GO:0016788">
    <property type="term" value="F:hydrolase activity, acting on ester bonds"/>
    <property type="evidence" value="ECO:0007669"/>
    <property type="project" value="InterPro"/>
</dbReference>
<evidence type="ECO:0000256" key="2">
    <source>
        <dbReference type="ARBA" id="ARBA00022729"/>
    </source>
</evidence>
<feature type="signal peptide" evidence="9">
    <location>
        <begin position="1"/>
        <end position="18"/>
    </location>
</feature>
<dbReference type="Pfam" id="PF04083">
    <property type="entry name" value="Abhydro_lipase"/>
    <property type="match status" value="1"/>
</dbReference>
<evidence type="ECO:0000256" key="8">
    <source>
        <dbReference type="PIRSR" id="PIRSR000862-1"/>
    </source>
</evidence>
<dbReference type="KEGG" id="tnl:113500339"/>
<gene>
    <name evidence="12" type="primary">LOC113500339</name>
</gene>
<dbReference type="OrthoDB" id="9974421at2759"/>
<comment type="similarity">
    <text evidence="1 7">Belongs to the AB hydrolase superfamily. Lipase family.</text>
</comment>
<dbReference type="InParanoid" id="A0A7E5W8D4"/>
<dbReference type="InterPro" id="IPR006693">
    <property type="entry name" value="AB_hydrolase_lipase"/>
</dbReference>
<feature type="active site" description="Charge relay system" evidence="8">
    <location>
        <position position="364"/>
    </location>
</feature>
<evidence type="ECO:0000313" key="12">
    <source>
        <dbReference type="RefSeq" id="XP_026736895.1"/>
    </source>
</evidence>
<dbReference type="GO" id="GO:0016042">
    <property type="term" value="P:lipid catabolic process"/>
    <property type="evidence" value="ECO:0007669"/>
    <property type="project" value="UniProtKB-KW"/>
</dbReference>
<feature type="domain" description="Partial AB-hydrolase lipase" evidence="10">
    <location>
        <begin position="29"/>
        <end position="94"/>
    </location>
</feature>
<dbReference type="PIRSF" id="PIRSF000862">
    <property type="entry name" value="Steryl_ester_lip"/>
    <property type="match status" value="1"/>
</dbReference>
<keyword evidence="3 7" id="KW-0378">Hydrolase</keyword>
<sequence>MSLVKLSLFLLFCVCCEAQLRKEAFMTVPNLIRAAGYPIEKHRVTTQDGYVLQMHRIPAGRRSARRTGDPGAKGKKAILIVHGLIGSSGDFVIMGPERSLAYLLADYGYDVWLGNLRGTVYSTHRNLTRSDPKFWEFSFHEHGKHDLPTMVDGVLNVTGLPKVMFVGYSMGTTSFFTMMALKPEYNDKVISFVALAPAVFMDNIRPLATLFMNLDFANIMRSQGTLSLDPQVLQRLIAALCNPRQPEYDLCTNVLFTLVGEDYEQNDVEMMPIYMHRIQPAAWRQLEHFAKIAITGVFQTWSGGLAIPGKPYNLTNVKVPVSLLYGENDQLTDKIQIMRLADQLKSTGTLEDVRPGCSWPKFNHLDFVFAKDVGTLFNKPLIKHIDTLYNKYGPE</sequence>
<dbReference type="PANTHER" id="PTHR11005">
    <property type="entry name" value="LYSOSOMAL ACID LIPASE-RELATED"/>
    <property type="match status" value="1"/>
</dbReference>
<evidence type="ECO:0000256" key="3">
    <source>
        <dbReference type="ARBA" id="ARBA00022801"/>
    </source>
</evidence>
<dbReference type="Gene3D" id="3.40.50.1820">
    <property type="entry name" value="alpha/beta hydrolase"/>
    <property type="match status" value="1"/>
</dbReference>
<keyword evidence="11" id="KW-1185">Reference proteome</keyword>
<protein>
    <recommendedName>
        <fullName evidence="7">Lipase</fullName>
    </recommendedName>
</protein>
<dbReference type="AlphaFoldDB" id="A0A7E5W8D4"/>
<evidence type="ECO:0000256" key="4">
    <source>
        <dbReference type="ARBA" id="ARBA00022963"/>
    </source>
</evidence>
<dbReference type="SUPFAM" id="SSF53474">
    <property type="entry name" value="alpha/beta-Hydrolases"/>
    <property type="match status" value="1"/>
</dbReference>
<feature type="active site" description="Charge relay system" evidence="8">
    <location>
        <position position="329"/>
    </location>
</feature>
<feature type="chain" id="PRO_5028979562" description="Lipase" evidence="9">
    <location>
        <begin position="19"/>
        <end position="395"/>
    </location>
</feature>
<evidence type="ECO:0000256" key="1">
    <source>
        <dbReference type="ARBA" id="ARBA00010701"/>
    </source>
</evidence>
<keyword evidence="5" id="KW-0443">Lipid metabolism</keyword>
<dbReference type="InterPro" id="IPR029058">
    <property type="entry name" value="AB_hydrolase_fold"/>
</dbReference>
<evidence type="ECO:0000313" key="11">
    <source>
        <dbReference type="Proteomes" id="UP000322000"/>
    </source>
</evidence>
<keyword evidence="6" id="KW-0325">Glycoprotein</keyword>
<dbReference type="FunFam" id="3.40.50.1820:FF:000057">
    <property type="entry name" value="Lipase"/>
    <property type="match status" value="1"/>
</dbReference>
<name>A0A7E5W8D4_TRINI</name>
<dbReference type="RefSeq" id="XP_026736895.1">
    <property type="nucleotide sequence ID" value="XM_026881094.1"/>
</dbReference>
<dbReference type="InterPro" id="IPR025483">
    <property type="entry name" value="Lipase_euk"/>
</dbReference>
<evidence type="ECO:0000256" key="7">
    <source>
        <dbReference type="PIRNR" id="PIRNR000862"/>
    </source>
</evidence>
<dbReference type="GeneID" id="113500339"/>
<feature type="active site" description="Nucleophile" evidence="8">
    <location>
        <position position="169"/>
    </location>
</feature>
<keyword evidence="4 7" id="KW-0442">Lipid degradation</keyword>
<evidence type="ECO:0000259" key="10">
    <source>
        <dbReference type="Pfam" id="PF04083"/>
    </source>
</evidence>
<organism evidence="11 12">
    <name type="scientific">Trichoplusia ni</name>
    <name type="common">Cabbage looper</name>
    <dbReference type="NCBI Taxonomy" id="7111"/>
    <lineage>
        <taxon>Eukaryota</taxon>
        <taxon>Metazoa</taxon>
        <taxon>Ecdysozoa</taxon>
        <taxon>Arthropoda</taxon>
        <taxon>Hexapoda</taxon>
        <taxon>Insecta</taxon>
        <taxon>Pterygota</taxon>
        <taxon>Neoptera</taxon>
        <taxon>Endopterygota</taxon>
        <taxon>Lepidoptera</taxon>
        <taxon>Glossata</taxon>
        <taxon>Ditrysia</taxon>
        <taxon>Noctuoidea</taxon>
        <taxon>Noctuidae</taxon>
        <taxon>Plusiinae</taxon>
        <taxon>Trichoplusia</taxon>
    </lineage>
</organism>
<accession>A0A7E5W8D4</accession>
<evidence type="ECO:0000256" key="5">
    <source>
        <dbReference type="ARBA" id="ARBA00023098"/>
    </source>
</evidence>
<evidence type="ECO:0000256" key="6">
    <source>
        <dbReference type="ARBA" id="ARBA00023180"/>
    </source>
</evidence>
<keyword evidence="2 9" id="KW-0732">Signal</keyword>
<proteinExistence type="inferred from homology"/>
<evidence type="ECO:0000256" key="9">
    <source>
        <dbReference type="SAM" id="SignalP"/>
    </source>
</evidence>
<reference evidence="12" key="1">
    <citation type="submission" date="2025-08" db="UniProtKB">
        <authorList>
            <consortium name="RefSeq"/>
        </authorList>
    </citation>
    <scope>IDENTIFICATION</scope>
</reference>